<dbReference type="PRINTS" id="PR00385">
    <property type="entry name" value="P450"/>
</dbReference>
<dbReference type="PANTHER" id="PTHR24300">
    <property type="entry name" value="CYTOCHROME P450 508A4-RELATED"/>
    <property type="match status" value="1"/>
</dbReference>
<feature type="binding site" description="axial binding residue" evidence="4">
    <location>
        <position position="445"/>
    </location>
    <ligand>
        <name>heme</name>
        <dbReference type="ChEBI" id="CHEBI:30413"/>
    </ligand>
    <ligandPart>
        <name>Fe</name>
        <dbReference type="ChEBI" id="CHEBI:18248"/>
    </ligandPart>
</feature>
<evidence type="ECO:0000256" key="1">
    <source>
        <dbReference type="ARBA" id="ARBA00010617"/>
    </source>
</evidence>
<dbReference type="InterPro" id="IPR050182">
    <property type="entry name" value="Cytochrome_P450_fam2"/>
</dbReference>
<evidence type="ECO:0000256" key="4">
    <source>
        <dbReference type="PIRSR" id="PIRSR602401-1"/>
    </source>
</evidence>
<dbReference type="FunFam" id="1.10.630.10:FF:000137">
    <property type="entry name" value="Uncharacterized protein"/>
    <property type="match status" value="1"/>
</dbReference>
<dbReference type="PRINTS" id="PR00463">
    <property type="entry name" value="EP450I"/>
</dbReference>
<dbReference type="GO" id="GO:0016712">
    <property type="term" value="F:oxidoreductase activity, acting on paired donors, with incorporation or reduction of molecular oxygen, reduced flavin or flavoprotein as one donor, and incorporation of one atom of oxygen"/>
    <property type="evidence" value="ECO:0000318"/>
    <property type="project" value="GO_Central"/>
</dbReference>
<evidence type="ECO:0000256" key="2">
    <source>
        <dbReference type="ARBA" id="ARBA00022723"/>
    </source>
</evidence>
<keyword evidence="6" id="KW-0812">Transmembrane</keyword>
<reference evidence="8" key="1">
    <citation type="submission" date="2015-02" db="EMBL/GenBank/DDBJ databases">
        <title>Genome sequencing for Strongylocentrotus purpuratus.</title>
        <authorList>
            <person name="Murali S."/>
            <person name="Liu Y."/>
            <person name="Vee V."/>
            <person name="English A."/>
            <person name="Wang M."/>
            <person name="Skinner E."/>
            <person name="Han Y."/>
            <person name="Muzny D.M."/>
            <person name="Worley K.C."/>
            <person name="Gibbs R.A."/>
        </authorList>
    </citation>
    <scope>NUCLEOTIDE SEQUENCE</scope>
</reference>
<dbReference type="GeneID" id="578889"/>
<evidence type="ECO:0000256" key="6">
    <source>
        <dbReference type="SAM" id="Phobius"/>
    </source>
</evidence>
<protein>
    <recommendedName>
        <fullName evidence="9">Cytochrome P450</fullName>
    </recommendedName>
</protein>
<keyword evidence="6" id="KW-1133">Transmembrane helix</keyword>
<evidence type="ECO:0000313" key="7">
    <source>
        <dbReference type="EnsemblMetazoa" id="XP_030829183"/>
    </source>
</evidence>
<evidence type="ECO:0000256" key="3">
    <source>
        <dbReference type="ARBA" id="ARBA00023004"/>
    </source>
</evidence>
<proteinExistence type="inferred from homology"/>
<name>A0A7M7N2N2_STRPU</name>
<comment type="cofactor">
    <cofactor evidence="4">
        <name>heme</name>
        <dbReference type="ChEBI" id="CHEBI:30413"/>
    </cofactor>
</comment>
<dbReference type="OrthoDB" id="3934656at2759"/>
<dbReference type="Proteomes" id="UP000007110">
    <property type="component" value="Unassembled WGS sequence"/>
</dbReference>
<dbReference type="Pfam" id="PF00067">
    <property type="entry name" value="p450"/>
    <property type="match status" value="1"/>
</dbReference>
<feature type="transmembrane region" description="Helical" evidence="6">
    <location>
        <begin position="12"/>
        <end position="28"/>
    </location>
</feature>
<evidence type="ECO:0000256" key="5">
    <source>
        <dbReference type="RuleBase" id="RU000461"/>
    </source>
</evidence>
<evidence type="ECO:0008006" key="9">
    <source>
        <dbReference type="Google" id="ProtNLM"/>
    </source>
</evidence>
<evidence type="ECO:0000313" key="8">
    <source>
        <dbReference type="Proteomes" id="UP000007110"/>
    </source>
</evidence>
<keyword evidence="5" id="KW-0560">Oxidoreductase</keyword>
<dbReference type="PANTHER" id="PTHR24300:SF417">
    <property type="entry name" value="CYTOCHROME P450 508B1-RELATED"/>
    <property type="match status" value="1"/>
</dbReference>
<dbReference type="AlphaFoldDB" id="A0A7M7N2N2"/>
<keyword evidence="4 5" id="KW-0349">Heme</keyword>
<dbReference type="KEGG" id="spu:578889"/>
<dbReference type="GO" id="GO:0005506">
    <property type="term" value="F:iron ion binding"/>
    <property type="evidence" value="ECO:0007669"/>
    <property type="project" value="InterPro"/>
</dbReference>
<dbReference type="EnsemblMetazoa" id="XM_030973323">
    <property type="protein sequence ID" value="XP_030829183"/>
    <property type="gene ID" value="LOC578889"/>
</dbReference>
<keyword evidence="6" id="KW-0472">Membrane</keyword>
<accession>A0A7M7N2N2</accession>
<keyword evidence="5" id="KW-0503">Monooxygenase</keyword>
<dbReference type="FunCoup" id="A0A7M7N2N2">
    <property type="interactions" value="954"/>
</dbReference>
<sequence>MSIMGFTETEPGYWLLAGVLGLLVAWLVKHLITGPKNLPPGPTGLPLLGVAWQIYKGGSDPLALFAAWSKKYGEMVSFFVGPKPIIILNSYPVIFEAFRHPDLQDRLGSRLLQEIIGLKNSGIAFSNGDVWKEQRKFTHSVFRSLGVGKKSYEDTVSAEMTQLSSVIKEKKGSPFDPSTLFMQAVSNIICSIVFGTQYTYDDEAFKEILHLVNSNVQLSGGGGTFLFLPIPGISKIPFGKMKLMTNNIRSVNAFIQSQIESHEKNRDPDNQRDFIDQYLNKLDETKDTVSSFTKLNLTGCIADLFLAGSDTTTTTLKWCILFMMANPQVQSRVQDELDHVVGRERIPRLDDIKDLPYTNAVILEVQRKGAVAPLGVPHVAAADTTIRGYTIPKGAVIVSNIFEVLNSEELWKDSGAFKPERFLTADGELIKRDELIFFSTGRRVCIGEQLARMETFLGFTSLLQRFTFKKPDNSPTLSFEGVLGISRNPVPYMTCAVVRE</sequence>
<keyword evidence="2 4" id="KW-0479">Metal-binding</keyword>
<dbReference type="InterPro" id="IPR036396">
    <property type="entry name" value="Cyt_P450_sf"/>
</dbReference>
<keyword evidence="8" id="KW-1185">Reference proteome</keyword>
<dbReference type="InterPro" id="IPR002401">
    <property type="entry name" value="Cyt_P450_E_grp-I"/>
</dbReference>
<dbReference type="InterPro" id="IPR017972">
    <property type="entry name" value="Cyt_P450_CS"/>
</dbReference>
<reference evidence="7" key="2">
    <citation type="submission" date="2021-01" db="UniProtKB">
        <authorList>
            <consortium name="EnsemblMetazoa"/>
        </authorList>
    </citation>
    <scope>IDENTIFICATION</scope>
</reference>
<dbReference type="RefSeq" id="XP_030829183.1">
    <property type="nucleotide sequence ID" value="XM_030973323.1"/>
</dbReference>
<keyword evidence="3 4" id="KW-0408">Iron</keyword>
<dbReference type="InterPro" id="IPR001128">
    <property type="entry name" value="Cyt_P450"/>
</dbReference>
<dbReference type="OMA" id="HWALNID"/>
<dbReference type="PROSITE" id="PS00086">
    <property type="entry name" value="CYTOCHROME_P450"/>
    <property type="match status" value="1"/>
</dbReference>
<comment type="similarity">
    <text evidence="1 5">Belongs to the cytochrome P450 family.</text>
</comment>
<dbReference type="SUPFAM" id="SSF48264">
    <property type="entry name" value="Cytochrome P450"/>
    <property type="match status" value="1"/>
</dbReference>
<dbReference type="Gene3D" id="1.10.630.10">
    <property type="entry name" value="Cytochrome P450"/>
    <property type="match status" value="1"/>
</dbReference>
<dbReference type="GO" id="GO:0020037">
    <property type="term" value="F:heme binding"/>
    <property type="evidence" value="ECO:0000318"/>
    <property type="project" value="GO_Central"/>
</dbReference>
<organism evidence="7 8">
    <name type="scientific">Strongylocentrotus purpuratus</name>
    <name type="common">Purple sea urchin</name>
    <dbReference type="NCBI Taxonomy" id="7668"/>
    <lineage>
        <taxon>Eukaryota</taxon>
        <taxon>Metazoa</taxon>
        <taxon>Echinodermata</taxon>
        <taxon>Eleutherozoa</taxon>
        <taxon>Echinozoa</taxon>
        <taxon>Echinoidea</taxon>
        <taxon>Euechinoidea</taxon>
        <taxon>Echinacea</taxon>
        <taxon>Camarodonta</taxon>
        <taxon>Echinidea</taxon>
        <taxon>Strongylocentrotidae</taxon>
        <taxon>Strongylocentrotus</taxon>
    </lineage>
</organism>
<dbReference type="InParanoid" id="A0A7M7N2N2"/>